<dbReference type="InterPro" id="IPR052755">
    <property type="entry name" value="Lysozyme_Inhibitor_LprI"/>
</dbReference>
<dbReference type="InterPro" id="IPR009739">
    <property type="entry name" value="LprI-like_N"/>
</dbReference>
<feature type="signal peptide" evidence="1">
    <location>
        <begin position="1"/>
        <end position="18"/>
    </location>
</feature>
<evidence type="ECO:0000313" key="4">
    <source>
        <dbReference type="Proteomes" id="UP000680815"/>
    </source>
</evidence>
<dbReference type="PANTHER" id="PTHR37549">
    <property type="entry name" value="LIPOPROTEIN LPRI"/>
    <property type="match status" value="1"/>
</dbReference>
<organism evidence="3 4">
    <name type="scientific">Roseomonas nitratireducens</name>
    <dbReference type="NCBI Taxonomy" id="2820810"/>
    <lineage>
        <taxon>Bacteria</taxon>
        <taxon>Pseudomonadati</taxon>
        <taxon>Pseudomonadota</taxon>
        <taxon>Alphaproteobacteria</taxon>
        <taxon>Acetobacterales</taxon>
        <taxon>Roseomonadaceae</taxon>
        <taxon>Roseomonas</taxon>
    </lineage>
</organism>
<evidence type="ECO:0000259" key="2">
    <source>
        <dbReference type="Pfam" id="PF07007"/>
    </source>
</evidence>
<reference evidence="3 4" key="1">
    <citation type="submission" date="2021-03" db="EMBL/GenBank/DDBJ databases">
        <authorList>
            <person name="So Y."/>
        </authorList>
    </citation>
    <scope>NUCLEOTIDE SEQUENCE [LARGE SCALE GENOMIC DNA]</scope>
    <source>
        <strain evidence="3 4">PWR1</strain>
    </source>
</reference>
<evidence type="ECO:0000313" key="3">
    <source>
        <dbReference type="EMBL" id="MBP0466390.1"/>
    </source>
</evidence>
<gene>
    <name evidence="3" type="ORF">J5Y09_20850</name>
</gene>
<dbReference type="RefSeq" id="WP_209353789.1">
    <property type="nucleotide sequence ID" value="NZ_JAGIYZ010000027.1"/>
</dbReference>
<name>A0ABS4AYE0_9PROT</name>
<keyword evidence="1" id="KW-0732">Signal</keyword>
<keyword evidence="4" id="KW-1185">Reference proteome</keyword>
<accession>A0ABS4AYE0</accession>
<comment type="caution">
    <text evidence="3">The sequence shown here is derived from an EMBL/GenBank/DDBJ whole genome shotgun (WGS) entry which is preliminary data.</text>
</comment>
<dbReference type="EMBL" id="JAGIYZ010000027">
    <property type="protein sequence ID" value="MBP0466390.1"/>
    <property type="molecule type" value="Genomic_DNA"/>
</dbReference>
<evidence type="ECO:0000256" key="1">
    <source>
        <dbReference type="SAM" id="SignalP"/>
    </source>
</evidence>
<dbReference type="PANTHER" id="PTHR37549:SF1">
    <property type="entry name" value="LIPOPROTEIN LPRI"/>
    <property type="match status" value="1"/>
</dbReference>
<protein>
    <submittedName>
        <fullName evidence="3">DUF1311 domain-containing protein</fullName>
    </submittedName>
</protein>
<proteinExistence type="predicted"/>
<feature type="domain" description="Lysozyme inhibitor LprI-like N-terminal" evidence="2">
    <location>
        <begin position="26"/>
        <end position="106"/>
    </location>
</feature>
<dbReference type="Gene3D" id="1.20.1270.180">
    <property type="match status" value="1"/>
</dbReference>
<dbReference type="Proteomes" id="UP000680815">
    <property type="component" value="Unassembled WGS sequence"/>
</dbReference>
<dbReference type="Pfam" id="PF07007">
    <property type="entry name" value="LprI"/>
    <property type="match status" value="1"/>
</dbReference>
<sequence>MIRALVALLLLAPLPALAQAGPSFNCAQARAWDEQAICAQADLAELDRRIAAAWRSVTERATPEDRQRLQGEQRAWLAERRACQGPNAREAQSCVRRLMRARARDLEALAQGGAAGTASSASAALPTAKPDPAAAPAAPARAGLAAVTCPATSGWAARQICATPGMAALDTAVVRDAEAARARLARNPPALAELDALLARYVAAREACARAAGRVPLDCLQETMEETQAEIRRRMA</sequence>
<feature type="chain" id="PRO_5047290476" evidence="1">
    <location>
        <begin position="19"/>
        <end position="236"/>
    </location>
</feature>